<dbReference type="EMBL" id="SRLO01000083">
    <property type="protein sequence ID" value="TNN77428.1"/>
    <property type="molecule type" value="Genomic_DNA"/>
</dbReference>
<protein>
    <submittedName>
        <fullName evidence="1">Uncharacterized protein</fullName>
    </submittedName>
</protein>
<evidence type="ECO:0000313" key="1">
    <source>
        <dbReference type="EMBL" id="TNN77428.1"/>
    </source>
</evidence>
<sequence length="115" mass="13117">MPLNTAWLERLNSVSSVKEHSAVDDSRQEQWLLLPARRGGTPGLQSPLEPLSSAYLLLHGRLQLGSGRQLARVRRAAARLHRRWKTSAHRSHFTLRQRRRRCNEGSVNLGVHLPM</sequence>
<dbReference type="Proteomes" id="UP000314294">
    <property type="component" value="Unassembled WGS sequence"/>
</dbReference>
<comment type="caution">
    <text evidence="1">The sequence shown here is derived from an EMBL/GenBank/DDBJ whole genome shotgun (WGS) entry which is preliminary data.</text>
</comment>
<organism evidence="1 2">
    <name type="scientific">Liparis tanakae</name>
    <name type="common">Tanaka's snailfish</name>
    <dbReference type="NCBI Taxonomy" id="230148"/>
    <lineage>
        <taxon>Eukaryota</taxon>
        <taxon>Metazoa</taxon>
        <taxon>Chordata</taxon>
        <taxon>Craniata</taxon>
        <taxon>Vertebrata</taxon>
        <taxon>Euteleostomi</taxon>
        <taxon>Actinopterygii</taxon>
        <taxon>Neopterygii</taxon>
        <taxon>Teleostei</taxon>
        <taxon>Neoteleostei</taxon>
        <taxon>Acanthomorphata</taxon>
        <taxon>Eupercaria</taxon>
        <taxon>Perciformes</taxon>
        <taxon>Cottioidei</taxon>
        <taxon>Cottales</taxon>
        <taxon>Liparidae</taxon>
        <taxon>Liparis</taxon>
    </lineage>
</organism>
<dbReference type="AlphaFoldDB" id="A0A4Z2IHV4"/>
<proteinExistence type="predicted"/>
<evidence type="ECO:0000313" key="2">
    <source>
        <dbReference type="Proteomes" id="UP000314294"/>
    </source>
</evidence>
<keyword evidence="2" id="KW-1185">Reference proteome</keyword>
<gene>
    <name evidence="1" type="ORF">EYF80_012392</name>
</gene>
<reference evidence="1 2" key="1">
    <citation type="submission" date="2019-03" db="EMBL/GenBank/DDBJ databases">
        <title>First draft genome of Liparis tanakae, snailfish: a comprehensive survey of snailfish specific genes.</title>
        <authorList>
            <person name="Kim W."/>
            <person name="Song I."/>
            <person name="Jeong J.-H."/>
            <person name="Kim D."/>
            <person name="Kim S."/>
            <person name="Ryu S."/>
            <person name="Song J.Y."/>
            <person name="Lee S.K."/>
        </authorList>
    </citation>
    <scope>NUCLEOTIDE SEQUENCE [LARGE SCALE GENOMIC DNA]</scope>
    <source>
        <tissue evidence="1">Muscle</tissue>
    </source>
</reference>
<name>A0A4Z2IHV4_9TELE</name>
<accession>A0A4Z2IHV4</accession>